<dbReference type="InterPro" id="IPR014001">
    <property type="entry name" value="Helicase_ATP-bd"/>
</dbReference>
<dbReference type="SUPFAM" id="SSF52540">
    <property type="entry name" value="P-loop containing nucleoside triphosphate hydrolases"/>
    <property type="match status" value="1"/>
</dbReference>
<name>A0A0J1B6E6_RHOIS</name>
<dbReference type="GO" id="GO:0005524">
    <property type="term" value="F:ATP binding"/>
    <property type="evidence" value="ECO:0007669"/>
    <property type="project" value="InterPro"/>
</dbReference>
<protein>
    <recommendedName>
        <fullName evidence="1">Helicase ATP-binding domain-containing protein</fullName>
    </recommendedName>
</protein>
<accession>A0A0J1B6E6</accession>
<dbReference type="GO" id="GO:0003677">
    <property type="term" value="F:DNA binding"/>
    <property type="evidence" value="ECO:0007669"/>
    <property type="project" value="InterPro"/>
</dbReference>
<evidence type="ECO:0000313" key="2">
    <source>
        <dbReference type="EMBL" id="KLU02307.1"/>
    </source>
</evidence>
<dbReference type="Proteomes" id="UP000036367">
    <property type="component" value="Unassembled WGS sequence"/>
</dbReference>
<dbReference type="Pfam" id="PF04851">
    <property type="entry name" value="ResIII"/>
    <property type="match status" value="1"/>
</dbReference>
<dbReference type="InterPro" id="IPR006935">
    <property type="entry name" value="Helicase/UvrB_N"/>
</dbReference>
<dbReference type="RefSeq" id="WP_047816423.1">
    <property type="nucleotide sequence ID" value="NZ_LECT01000044.1"/>
</dbReference>
<proteinExistence type="predicted"/>
<dbReference type="STRING" id="595434.RISK_005373"/>
<dbReference type="Gene3D" id="3.40.50.300">
    <property type="entry name" value="P-loop containing nucleotide triphosphate hydrolases"/>
    <property type="match status" value="1"/>
</dbReference>
<reference evidence="2" key="1">
    <citation type="submission" date="2015-05" db="EMBL/GenBank/DDBJ databases">
        <title>Permanent draft genome of Rhodopirellula islandicus K833.</title>
        <authorList>
            <person name="Kizina J."/>
            <person name="Richter M."/>
            <person name="Glockner F.O."/>
            <person name="Harder J."/>
        </authorList>
    </citation>
    <scope>NUCLEOTIDE SEQUENCE [LARGE SCALE GENOMIC DNA]</scope>
    <source>
        <strain evidence="2">K833</strain>
    </source>
</reference>
<dbReference type="AlphaFoldDB" id="A0A0J1B6E6"/>
<keyword evidence="3" id="KW-1185">Reference proteome</keyword>
<gene>
    <name evidence="2" type="ORF">RISK_005373</name>
</gene>
<feature type="domain" description="Helicase ATP-binding" evidence="1">
    <location>
        <begin position="157"/>
        <end position="326"/>
    </location>
</feature>
<dbReference type="GO" id="GO:0016787">
    <property type="term" value="F:hydrolase activity"/>
    <property type="evidence" value="ECO:0007669"/>
    <property type="project" value="InterPro"/>
</dbReference>
<dbReference type="PATRIC" id="fig|595434.4.peg.5105"/>
<dbReference type="InterPro" id="IPR027417">
    <property type="entry name" value="P-loop_NTPase"/>
</dbReference>
<evidence type="ECO:0000313" key="3">
    <source>
        <dbReference type="Proteomes" id="UP000036367"/>
    </source>
</evidence>
<dbReference type="PROSITE" id="PS51192">
    <property type="entry name" value="HELICASE_ATP_BIND_1"/>
    <property type="match status" value="1"/>
</dbReference>
<dbReference type="EMBL" id="LECT01000044">
    <property type="protein sequence ID" value="KLU02307.1"/>
    <property type="molecule type" value="Genomic_DNA"/>
</dbReference>
<comment type="caution">
    <text evidence="2">The sequence shown here is derived from an EMBL/GenBank/DDBJ whole genome shotgun (WGS) entry which is preliminary data.</text>
</comment>
<dbReference type="SMART" id="SM00487">
    <property type="entry name" value="DEXDc"/>
    <property type="match status" value="1"/>
</dbReference>
<dbReference type="OrthoDB" id="9804145at2"/>
<evidence type="ECO:0000259" key="1">
    <source>
        <dbReference type="PROSITE" id="PS51192"/>
    </source>
</evidence>
<sequence length="1090" mass="125019">MAKKRKAKKKPVVPFPYKLILNQWLLSRFGVDSLEKLAEYLKNEALEGLDENNVHHLHHALTEQLFNLTEMTTETLLEYDQNIVRHTLQLNEPRITRGDEPLVWKYFQYLSLLFTEIYLDEYFRDPEGLRRSINAQVAKYNEDKDDPDKITPLDESVEAWPQLNKLAFWMATGSGKTLLMHANILQFQFYLDKHGHRRDLNRILLLTPNEGLSQQHKKEFDAAGIYSAMFSKDSKPLFEGKAIEIIEMTRLRDEMGDKTVAIDAFEGNNLVLVDEGHRGASGGADGTWMRARNALCEKGFSFEYSATFQQAITGNADLTDLYAKNILFNYSYRYFYGDGFGKDYQILNLDDQTQENHLELYLTACLLTFFQQQRLFKENGEHFRPFNIEKPLWIFVGGSVTKTLAKQDASDIVEILKFLSRFVSQRSESVKRIERVLNQGLVTTDKKNLFSGRFAYLNTLGLTPKQIFDEVLATLFNASGGGQLYVENLKGATGEVALRIGAENEPFGVINVGDDAKLVKLCEQHDLQTGELEFSGSLFHQINDDDSTVNVLIGSKKFTEGWSSWRVSTMGLMNVGQGEGAQIIQLFGRGVRLKGYDMSLKRSNKTQLPDGVERPKHISTLETLGIFGIRADYMAEFRKHLKEEGLPTNEERVEFLLPVIKNLGTVPLKTIRLQKKINGVSTEFGDAFRKLGPIPTVAAPDPSTDKDTEYLQKNQVVVNWYPKIKAIKSEGVKGGDADEQPNRTHFQKGHTAFLDVDKLYFELERFKAERGWFNLNLTRDGIVELLADSSWYELLIPPEELAFDSFEKVKLWQEIALSLLRKYTERYYTFRKRQWEMPYLEYQELGHSDPNMLGIGESEDDDYYRIMLDESQVEIIAKLKELKKVIKSGKMKDLDFAGLKTLWFGRHLYQPLLCLKEKIVEISPTPLNKGERRFIEDLSAFHTTEEAKSKGFFNGKELYLLRNLSRGKGVGFFEAGNFHPDFILWLLVGKKQHIIFVDPKGIRQIGVTDPKVQFFDTIKEIETRLGDKNTHLHSFLVSGTASHVMRGMWGLEKSQMEERNIVFQEEDKDTYIEQMLCTAVANTRTQLAST</sequence>
<organism evidence="2 3">
    <name type="scientific">Rhodopirellula islandica</name>
    <dbReference type="NCBI Taxonomy" id="595434"/>
    <lineage>
        <taxon>Bacteria</taxon>
        <taxon>Pseudomonadati</taxon>
        <taxon>Planctomycetota</taxon>
        <taxon>Planctomycetia</taxon>
        <taxon>Pirellulales</taxon>
        <taxon>Pirellulaceae</taxon>
        <taxon>Rhodopirellula</taxon>
    </lineage>
</organism>